<dbReference type="Pfam" id="PF25954">
    <property type="entry name" value="Beta-barrel_RND_2"/>
    <property type="match status" value="1"/>
</dbReference>
<keyword evidence="2" id="KW-0175">Coiled coil</keyword>
<dbReference type="Pfam" id="PF25973">
    <property type="entry name" value="BSH_CzcB"/>
    <property type="match status" value="1"/>
</dbReference>
<evidence type="ECO:0000313" key="8">
    <source>
        <dbReference type="Proteomes" id="UP001597460"/>
    </source>
</evidence>
<feature type="coiled-coil region" evidence="2">
    <location>
        <begin position="100"/>
        <end position="127"/>
    </location>
</feature>
<dbReference type="InterPro" id="IPR058637">
    <property type="entry name" value="YknX-like_C"/>
</dbReference>
<feature type="signal peptide" evidence="3">
    <location>
        <begin position="1"/>
        <end position="24"/>
    </location>
</feature>
<dbReference type="InterPro" id="IPR058647">
    <property type="entry name" value="BSH_CzcB-like"/>
</dbReference>
<reference evidence="8" key="1">
    <citation type="journal article" date="2019" name="Int. J. Syst. Evol. Microbiol.">
        <title>The Global Catalogue of Microorganisms (GCM) 10K type strain sequencing project: providing services to taxonomists for standard genome sequencing and annotation.</title>
        <authorList>
            <consortium name="The Broad Institute Genomics Platform"/>
            <consortium name="The Broad Institute Genome Sequencing Center for Infectious Disease"/>
            <person name="Wu L."/>
            <person name="Ma J."/>
        </authorList>
    </citation>
    <scope>NUCLEOTIDE SEQUENCE [LARGE SCALE GENOMIC DNA]</scope>
    <source>
        <strain evidence="8">KCTC 52042</strain>
    </source>
</reference>
<dbReference type="Gene3D" id="2.40.420.20">
    <property type="match status" value="1"/>
</dbReference>
<protein>
    <submittedName>
        <fullName evidence="7">Efflux RND transporter periplasmic adaptor subunit</fullName>
    </submittedName>
</protein>
<dbReference type="Proteomes" id="UP001597460">
    <property type="component" value="Unassembled WGS sequence"/>
</dbReference>
<dbReference type="Gene3D" id="2.40.50.100">
    <property type="match status" value="1"/>
</dbReference>
<keyword evidence="3" id="KW-0732">Signal</keyword>
<name>A0ABW5JM00_9BACT</name>
<dbReference type="SUPFAM" id="SSF111369">
    <property type="entry name" value="HlyD-like secretion proteins"/>
    <property type="match status" value="1"/>
</dbReference>
<feature type="domain" description="CzcB-like barrel-sandwich hybrid" evidence="5">
    <location>
        <begin position="67"/>
        <end position="194"/>
    </location>
</feature>
<dbReference type="PANTHER" id="PTHR30469:SF38">
    <property type="entry name" value="HLYD FAMILY SECRETION PROTEIN"/>
    <property type="match status" value="1"/>
</dbReference>
<evidence type="ECO:0000313" key="7">
    <source>
        <dbReference type="EMBL" id="MFD2533071.1"/>
    </source>
</evidence>
<comment type="caution">
    <text evidence="7">The sequence shown here is derived from an EMBL/GenBank/DDBJ whole genome shotgun (WGS) entry which is preliminary data.</text>
</comment>
<evidence type="ECO:0000256" key="2">
    <source>
        <dbReference type="SAM" id="Coils"/>
    </source>
</evidence>
<dbReference type="EMBL" id="JBHULI010000025">
    <property type="protein sequence ID" value="MFD2533071.1"/>
    <property type="molecule type" value="Genomic_DNA"/>
</dbReference>
<evidence type="ECO:0000256" key="1">
    <source>
        <dbReference type="ARBA" id="ARBA00009477"/>
    </source>
</evidence>
<keyword evidence="8" id="KW-1185">Reference proteome</keyword>
<evidence type="ECO:0000259" key="6">
    <source>
        <dbReference type="Pfam" id="PF25989"/>
    </source>
</evidence>
<proteinExistence type="inferred from homology"/>
<sequence>MKNLRYFIPTMLLAVLLIGTTACNNGDEQENNNEDENLVIPVEVSNVSRGDISAYYANTATLDAEQEATVVSKVRGIVNEIYVEEGDEVKAGQVIAKIEDEQYEIEAARAKATLDRLKNEFQRNKELFDKNLIAAETFQNSQYEYESQKAAYDLAMLNLEYTSIKSPISGVVSERFVKRGNMIGTDEQVFRVTDFSPLQAILYVPEHEMAKIRKDQRTELRVDALPNQTFMGHVERISPVVDSETGTFKVTVFVDETKDMLRPGMFGRVKIVYDTRKNTRMIPKSAVMSEDLAQSVYVIRDSLAFRKQIQTGYTNGLNVEVINGLEDGEIVVTIGQGSLQDSSKVNIINL</sequence>
<organism evidence="7 8">
    <name type="scientific">Gracilimonas halophila</name>
    <dbReference type="NCBI Taxonomy" id="1834464"/>
    <lineage>
        <taxon>Bacteria</taxon>
        <taxon>Pseudomonadati</taxon>
        <taxon>Balneolota</taxon>
        <taxon>Balneolia</taxon>
        <taxon>Balneolales</taxon>
        <taxon>Balneolaceae</taxon>
        <taxon>Gracilimonas</taxon>
    </lineage>
</organism>
<comment type="similarity">
    <text evidence="1">Belongs to the membrane fusion protein (MFP) (TC 8.A.1) family.</text>
</comment>
<feature type="domain" description="CusB-like beta-barrel" evidence="4">
    <location>
        <begin position="203"/>
        <end position="271"/>
    </location>
</feature>
<dbReference type="Pfam" id="PF25989">
    <property type="entry name" value="YknX_C"/>
    <property type="match status" value="1"/>
</dbReference>
<feature type="domain" description="YknX-like C-terminal permuted SH3-like" evidence="6">
    <location>
        <begin position="282"/>
        <end position="346"/>
    </location>
</feature>
<feature type="chain" id="PRO_5046322978" evidence="3">
    <location>
        <begin position="25"/>
        <end position="350"/>
    </location>
</feature>
<dbReference type="RefSeq" id="WP_390302702.1">
    <property type="nucleotide sequence ID" value="NZ_JBHULI010000025.1"/>
</dbReference>
<dbReference type="InterPro" id="IPR006143">
    <property type="entry name" value="RND_pump_MFP"/>
</dbReference>
<evidence type="ECO:0000259" key="5">
    <source>
        <dbReference type="Pfam" id="PF25973"/>
    </source>
</evidence>
<evidence type="ECO:0000256" key="3">
    <source>
        <dbReference type="SAM" id="SignalP"/>
    </source>
</evidence>
<dbReference type="InterPro" id="IPR058792">
    <property type="entry name" value="Beta-barrel_RND_2"/>
</dbReference>
<dbReference type="Gene3D" id="1.10.287.470">
    <property type="entry name" value="Helix hairpin bin"/>
    <property type="match status" value="1"/>
</dbReference>
<dbReference type="NCBIfam" id="TIGR01730">
    <property type="entry name" value="RND_mfp"/>
    <property type="match status" value="1"/>
</dbReference>
<evidence type="ECO:0000259" key="4">
    <source>
        <dbReference type="Pfam" id="PF25954"/>
    </source>
</evidence>
<dbReference type="PANTHER" id="PTHR30469">
    <property type="entry name" value="MULTIDRUG RESISTANCE PROTEIN MDTA"/>
    <property type="match status" value="1"/>
</dbReference>
<dbReference type="PROSITE" id="PS51257">
    <property type="entry name" value="PROKAR_LIPOPROTEIN"/>
    <property type="match status" value="1"/>
</dbReference>
<gene>
    <name evidence="7" type="ORF">ACFSVN_11485</name>
</gene>
<accession>A0ABW5JM00</accession>
<dbReference type="Gene3D" id="2.40.30.170">
    <property type="match status" value="1"/>
</dbReference>